<protein>
    <submittedName>
        <fullName evidence="3">(pine wood nematode) hypothetical protein</fullName>
    </submittedName>
</protein>
<feature type="compositionally biased region" description="Polar residues" evidence="1">
    <location>
        <begin position="327"/>
        <end position="337"/>
    </location>
</feature>
<dbReference type="OrthoDB" id="10673797at2759"/>
<accession>A0A1I7RTK7</accession>
<sequence length="348" mass="38401">MMILLFLCLFPLTLAEDVYDARNLTAMGAKHPLVLEIGDELTEIRFELLGPVFIELHLVILFSNHTERNSGYGGYQTFPEFRHCKDNVFGFLYDKTGDLFDRPEPEHMTCGDFNGQLISLPVNKANPGWFTLSLLVTRRGRVYGNGKYVGTLNVRPFLRRLENGLEAFLLNLHNLKKAKLYFQSDLVVRGVSGGEEIINGTSVNTTESPVPGPSQAAIDFYDYFALSASLLIALIGMVLSSSVATGWACCILRSAYSEGQDQLADEKYFGEHVVLPKTKTVSTKSKRSKKDAKSSRAKSNKESKAGGTKSTAGEDQKSDYKTAHAGANQNNNKSSYVTAEDAESNIQI</sequence>
<dbReference type="Proteomes" id="UP000095284">
    <property type="component" value="Unplaced"/>
</dbReference>
<dbReference type="AlphaFoldDB" id="A0A1I7RTK7"/>
<dbReference type="WBParaSite" id="BXY_0406200.1">
    <property type="protein sequence ID" value="BXY_0406200.1"/>
    <property type="gene ID" value="BXY_0406200"/>
</dbReference>
<evidence type="ECO:0000313" key="5">
    <source>
        <dbReference type="Proteomes" id="UP000095284"/>
    </source>
</evidence>
<organism evidence="5 7">
    <name type="scientific">Bursaphelenchus xylophilus</name>
    <name type="common">Pinewood nematode worm</name>
    <name type="synonym">Aphelenchoides xylophilus</name>
    <dbReference type="NCBI Taxonomy" id="6326"/>
    <lineage>
        <taxon>Eukaryota</taxon>
        <taxon>Metazoa</taxon>
        <taxon>Ecdysozoa</taxon>
        <taxon>Nematoda</taxon>
        <taxon>Chromadorea</taxon>
        <taxon>Rhabditida</taxon>
        <taxon>Tylenchina</taxon>
        <taxon>Tylenchomorpha</taxon>
        <taxon>Aphelenchoidea</taxon>
        <taxon>Aphelenchoididae</taxon>
        <taxon>Bursaphelenchus</taxon>
    </lineage>
</organism>
<evidence type="ECO:0000256" key="2">
    <source>
        <dbReference type="SAM" id="SignalP"/>
    </source>
</evidence>
<dbReference type="Proteomes" id="UP000659654">
    <property type="component" value="Unassembled WGS sequence"/>
</dbReference>
<feature type="chain" id="PRO_5035359365" evidence="2">
    <location>
        <begin position="16"/>
        <end position="348"/>
    </location>
</feature>
<evidence type="ECO:0000256" key="1">
    <source>
        <dbReference type="SAM" id="MobiDB-lite"/>
    </source>
</evidence>
<feature type="compositionally biased region" description="Basic and acidic residues" evidence="1">
    <location>
        <begin position="312"/>
        <end position="322"/>
    </location>
</feature>
<evidence type="ECO:0000313" key="6">
    <source>
        <dbReference type="Proteomes" id="UP000659654"/>
    </source>
</evidence>
<reference evidence="7" key="1">
    <citation type="submission" date="2016-11" db="UniProtKB">
        <authorList>
            <consortium name="WormBaseParasite"/>
        </authorList>
    </citation>
    <scope>IDENTIFICATION</scope>
</reference>
<feature type="compositionally biased region" description="Basic and acidic residues" evidence="1">
    <location>
        <begin position="291"/>
        <end position="304"/>
    </location>
</feature>
<keyword evidence="2" id="KW-0732">Signal</keyword>
<feature type="region of interest" description="Disordered" evidence="1">
    <location>
        <begin position="280"/>
        <end position="348"/>
    </location>
</feature>
<evidence type="ECO:0000313" key="7">
    <source>
        <dbReference type="WBParaSite" id="BXY_0406200.1"/>
    </source>
</evidence>
<dbReference type="EMBL" id="CAJFCV020000005">
    <property type="protein sequence ID" value="CAG9122368.1"/>
    <property type="molecule type" value="Genomic_DNA"/>
</dbReference>
<evidence type="ECO:0000313" key="3">
    <source>
        <dbReference type="EMBL" id="CAD5231214.1"/>
    </source>
</evidence>
<feature type="signal peptide" evidence="2">
    <location>
        <begin position="1"/>
        <end position="15"/>
    </location>
</feature>
<gene>
    <name evidence="3" type="ORF">BXYJ_LOCUS11369</name>
</gene>
<proteinExistence type="predicted"/>
<evidence type="ECO:0000313" key="4">
    <source>
        <dbReference type="EMBL" id="CAG9122368.1"/>
    </source>
</evidence>
<name>A0A1I7RTK7_BURXY</name>
<dbReference type="Proteomes" id="UP000582659">
    <property type="component" value="Unassembled WGS sequence"/>
</dbReference>
<dbReference type="EMBL" id="CAJFDI010000005">
    <property type="protein sequence ID" value="CAD5231214.1"/>
    <property type="molecule type" value="Genomic_DNA"/>
</dbReference>
<reference evidence="4" key="2">
    <citation type="submission" date="2020-08" db="EMBL/GenBank/DDBJ databases">
        <authorList>
            <person name="Kikuchi T."/>
        </authorList>
    </citation>
    <scope>NUCLEOTIDE SEQUENCE</scope>
    <source>
        <strain evidence="3">Ka4C1</strain>
    </source>
</reference>
<keyword evidence="6" id="KW-1185">Reference proteome</keyword>